<protein>
    <submittedName>
        <fullName evidence="1">Uncharacterized protein</fullName>
    </submittedName>
</protein>
<dbReference type="EMBL" id="CP049362">
    <property type="protein sequence ID" value="QXX78976.1"/>
    <property type="molecule type" value="Genomic_DNA"/>
</dbReference>
<dbReference type="Proteomes" id="UP000826050">
    <property type="component" value="Chromosome"/>
</dbReference>
<sequence length="75" mass="8736">MTQNAYSNKPLPRLRHIEPGQFFTLRHDPTPRILLHKSKHHGHFNNGYASLCHELDYSCVVWGENGWEAKVDTHT</sequence>
<evidence type="ECO:0000313" key="2">
    <source>
        <dbReference type="Proteomes" id="UP000826050"/>
    </source>
</evidence>
<proteinExistence type="predicted"/>
<dbReference type="RefSeq" id="WP_219236000.1">
    <property type="nucleotide sequence ID" value="NZ_CP049362.1"/>
</dbReference>
<name>A0ABX8SSG6_9BURK</name>
<accession>A0ABX8SSG6</accession>
<keyword evidence="2" id="KW-1185">Reference proteome</keyword>
<evidence type="ECO:0000313" key="1">
    <source>
        <dbReference type="EMBL" id="QXX78976.1"/>
    </source>
</evidence>
<gene>
    <name evidence="1" type="ORF">FE795_08075</name>
</gene>
<reference evidence="1 2" key="1">
    <citation type="submission" date="2020-02" db="EMBL/GenBank/DDBJ databases">
        <title>Partial ammonium oxidation to N2 by heterotrophic bacteria.</title>
        <authorList>
            <person name="Wu M."/>
        </authorList>
    </citation>
    <scope>NUCLEOTIDE SEQUENCE [LARGE SCALE GENOMIC DNA]</scope>
    <source>
        <strain evidence="1 2">HO-1</strain>
    </source>
</reference>
<organism evidence="1 2">
    <name type="scientific">Alcaligenes ammonioxydans</name>
    <dbReference type="NCBI Taxonomy" id="2582914"/>
    <lineage>
        <taxon>Bacteria</taxon>
        <taxon>Pseudomonadati</taxon>
        <taxon>Pseudomonadota</taxon>
        <taxon>Betaproteobacteria</taxon>
        <taxon>Burkholderiales</taxon>
        <taxon>Alcaligenaceae</taxon>
        <taxon>Alcaligenes</taxon>
    </lineage>
</organism>